<dbReference type="PANTHER" id="PTHR11849">
    <property type="entry name" value="ETS"/>
    <property type="match status" value="1"/>
</dbReference>
<feature type="compositionally biased region" description="Low complexity" evidence="4">
    <location>
        <begin position="58"/>
        <end position="78"/>
    </location>
</feature>
<dbReference type="GO" id="GO:0043565">
    <property type="term" value="F:sequence-specific DNA binding"/>
    <property type="evidence" value="ECO:0007669"/>
    <property type="project" value="InterPro"/>
</dbReference>
<keyword evidence="2 3" id="KW-0238">DNA-binding</keyword>
<dbReference type="Pfam" id="PF00178">
    <property type="entry name" value="Ets"/>
    <property type="match status" value="1"/>
</dbReference>
<protein>
    <submittedName>
        <fullName evidence="5">ETS domain-containing protein</fullName>
    </submittedName>
</protein>
<dbReference type="Proteomes" id="UP000005239">
    <property type="component" value="Unassembled WGS sequence"/>
</dbReference>
<dbReference type="SUPFAM" id="SSF46785">
    <property type="entry name" value="Winged helix' DNA-binding domain"/>
    <property type="match status" value="1"/>
</dbReference>
<accession>A0A2A6CSI0</accession>
<dbReference type="GO" id="GO:0005634">
    <property type="term" value="C:nucleus"/>
    <property type="evidence" value="ECO:0000318"/>
    <property type="project" value="GO_Central"/>
</dbReference>
<evidence type="ECO:0000256" key="4">
    <source>
        <dbReference type="SAM" id="MobiDB-lite"/>
    </source>
</evidence>
<sequence length="492" mass="55371">MNTSSSSSCFIDTSLHEDIEDLLFPELVFDQDILDIADDFIRDLDPSVPQSSDNESMNNKYDNNINNENNDVDNSIINQPHSPEYLTLDIHSPIFPVSSSPYAPNLDIPLSPLNDQSSHSQASAPNFPPPSSSHSSNQNVPLKPVNDQPQPLHSFHQYSIPVEIQTNKFNAPPNQVLPQPQSHYSPNPPNHAPSTTDPLHNYWNSNNGAADFINYDHFNNTGNGPAVVHCQVNTVYNKVPPVKSTSISQPTINPSDPSGSVEKAQYKQVKKGQSCQRGRFFPTILPIDNTQSTKRNGGGSTYWFFLLQLLMDASNKSIIIWTGHQRFFRVIDKDRICKLWARHSGKVSDSNWKTAERNIRTCGAKGILMPVPSKTHKGRNEDGLFGFMIEPSHYVGMTREEMDKFIVENCETAPLQQPQGIAPSNASAPAMHNQFPQLHQQVPLQPQYPPFQPQTAHHTNAFPYYPNCNHYQQNTLVMHSQFQPTNYRYSPY</sequence>
<name>A0A2A6CSI0_PRIPA</name>
<feature type="region of interest" description="Disordered" evidence="4">
    <location>
        <begin position="45"/>
        <end position="80"/>
    </location>
</feature>
<comment type="similarity">
    <text evidence="1 3">Belongs to the ETS family.</text>
</comment>
<gene>
    <name evidence="5" type="primary">WBGene00102094</name>
</gene>
<dbReference type="Gene3D" id="1.10.10.10">
    <property type="entry name" value="Winged helix-like DNA-binding domain superfamily/Winged helix DNA-binding domain"/>
    <property type="match status" value="1"/>
</dbReference>
<evidence type="ECO:0000256" key="2">
    <source>
        <dbReference type="ARBA" id="ARBA00023125"/>
    </source>
</evidence>
<dbReference type="EnsemblMetazoa" id="PPA12540.1">
    <property type="protein sequence ID" value="PPA12540.1"/>
    <property type="gene ID" value="WBGene00102094"/>
</dbReference>
<feature type="compositionally biased region" description="Polar residues" evidence="4">
    <location>
        <begin position="48"/>
        <end position="57"/>
    </location>
</feature>
<keyword evidence="6" id="KW-1185">Reference proteome</keyword>
<feature type="region of interest" description="Disordered" evidence="4">
    <location>
        <begin position="106"/>
        <end position="153"/>
    </location>
</feature>
<evidence type="ECO:0000256" key="1">
    <source>
        <dbReference type="ARBA" id="ARBA00005562"/>
    </source>
</evidence>
<evidence type="ECO:0000313" key="5">
    <source>
        <dbReference type="EnsemblMetazoa" id="PPA12540.1"/>
    </source>
</evidence>
<dbReference type="SMART" id="SM00413">
    <property type="entry name" value="ETS"/>
    <property type="match status" value="1"/>
</dbReference>
<dbReference type="AlphaFoldDB" id="A0A2A6CSI0"/>
<dbReference type="GO" id="GO:0006357">
    <property type="term" value="P:regulation of transcription by RNA polymerase II"/>
    <property type="evidence" value="ECO:0000318"/>
    <property type="project" value="GO_Central"/>
</dbReference>
<reference evidence="6" key="1">
    <citation type="journal article" date="2008" name="Nat. Genet.">
        <title>The Pristionchus pacificus genome provides a unique perspective on nematode lifestyle and parasitism.</title>
        <authorList>
            <person name="Dieterich C."/>
            <person name="Clifton S.W."/>
            <person name="Schuster L.N."/>
            <person name="Chinwalla A."/>
            <person name="Delehaunty K."/>
            <person name="Dinkelacker I."/>
            <person name="Fulton L."/>
            <person name="Fulton R."/>
            <person name="Godfrey J."/>
            <person name="Minx P."/>
            <person name="Mitreva M."/>
            <person name="Roeseler W."/>
            <person name="Tian H."/>
            <person name="Witte H."/>
            <person name="Yang S.P."/>
            <person name="Wilson R.K."/>
            <person name="Sommer R.J."/>
        </authorList>
    </citation>
    <scope>NUCLEOTIDE SEQUENCE [LARGE SCALE GENOMIC DNA]</scope>
    <source>
        <strain evidence="6">PS312</strain>
    </source>
</reference>
<dbReference type="GO" id="GO:0030154">
    <property type="term" value="P:cell differentiation"/>
    <property type="evidence" value="ECO:0000318"/>
    <property type="project" value="GO_Central"/>
</dbReference>
<organism evidence="5 6">
    <name type="scientific">Pristionchus pacificus</name>
    <name type="common">Parasitic nematode worm</name>
    <dbReference type="NCBI Taxonomy" id="54126"/>
    <lineage>
        <taxon>Eukaryota</taxon>
        <taxon>Metazoa</taxon>
        <taxon>Ecdysozoa</taxon>
        <taxon>Nematoda</taxon>
        <taxon>Chromadorea</taxon>
        <taxon>Rhabditida</taxon>
        <taxon>Rhabditina</taxon>
        <taxon>Diplogasteromorpha</taxon>
        <taxon>Diplogasteroidea</taxon>
        <taxon>Neodiplogasteridae</taxon>
        <taxon>Pristionchus</taxon>
    </lineage>
</organism>
<dbReference type="PANTHER" id="PTHR11849:SF282">
    <property type="entry name" value="ETV5-RELATED PROTEIN ETS96B"/>
    <property type="match status" value="1"/>
</dbReference>
<keyword evidence="3" id="KW-0539">Nucleus</keyword>
<feature type="compositionally biased region" description="Polar residues" evidence="4">
    <location>
        <begin position="169"/>
        <end position="185"/>
    </location>
</feature>
<dbReference type="GO" id="GO:0000981">
    <property type="term" value="F:DNA-binding transcription factor activity, RNA polymerase II-specific"/>
    <property type="evidence" value="ECO:0000318"/>
    <property type="project" value="GO_Central"/>
</dbReference>
<dbReference type="InterPro" id="IPR000418">
    <property type="entry name" value="Ets_dom"/>
</dbReference>
<dbReference type="InterPro" id="IPR036390">
    <property type="entry name" value="WH_DNA-bd_sf"/>
</dbReference>
<proteinExistence type="inferred from homology"/>
<evidence type="ECO:0000256" key="3">
    <source>
        <dbReference type="RuleBase" id="RU004019"/>
    </source>
</evidence>
<comment type="subcellular location">
    <subcellularLocation>
        <location evidence="3">Nucleus</location>
    </subcellularLocation>
</comment>
<dbReference type="PROSITE" id="PS50061">
    <property type="entry name" value="ETS_DOMAIN_3"/>
    <property type="match status" value="1"/>
</dbReference>
<dbReference type="InterPro" id="IPR046328">
    <property type="entry name" value="ETS_fam"/>
</dbReference>
<evidence type="ECO:0000313" key="6">
    <source>
        <dbReference type="Proteomes" id="UP000005239"/>
    </source>
</evidence>
<dbReference type="FunFam" id="1.10.10.10:FF:000998">
    <property type="entry name" value="Uncharacterized protein"/>
    <property type="match status" value="1"/>
</dbReference>
<feature type="region of interest" description="Disordered" evidence="4">
    <location>
        <begin position="169"/>
        <end position="196"/>
    </location>
</feature>
<reference evidence="5" key="2">
    <citation type="submission" date="2022-06" db="UniProtKB">
        <authorList>
            <consortium name="EnsemblMetazoa"/>
        </authorList>
    </citation>
    <scope>IDENTIFICATION</scope>
    <source>
        <strain evidence="5">PS312</strain>
    </source>
</reference>
<dbReference type="InterPro" id="IPR036388">
    <property type="entry name" value="WH-like_DNA-bd_sf"/>
</dbReference>
<accession>A0A8R1U983</accession>